<dbReference type="EMBL" id="PYDT01000001">
    <property type="protein sequence ID" value="THU74448.1"/>
    <property type="molecule type" value="Genomic_DNA"/>
</dbReference>
<sequence>MAIRAATAISVVSTNGELIDLPTTVYLNGGGSGSGCHQLGSHHHLRLSCCELLGDGGQVAVVHVHPQSIPHEQGERHLLLDAVSGGDAQLVGKVLTEADPRAAVERDELERVVREEPVAVWREPSLRSELEAVVPPHRLHPTRGVNGVGDGGTGGHECAVGEDVVGHDVLGVLGDGRVEPERLGEGCLEVHEATGLLKGERCGEPRAGIVAAGFGEDGGELK</sequence>
<gene>
    <name evidence="1" type="ORF">C4D60_Mb04t33470</name>
</gene>
<evidence type="ECO:0000313" key="2">
    <source>
        <dbReference type="Proteomes" id="UP000317650"/>
    </source>
</evidence>
<dbReference type="AlphaFoldDB" id="A0A4S8KH29"/>
<accession>A0A4S8KH29</accession>
<keyword evidence="2" id="KW-1185">Reference proteome</keyword>
<comment type="caution">
    <text evidence="1">The sequence shown here is derived from an EMBL/GenBank/DDBJ whole genome shotgun (WGS) entry which is preliminary data.</text>
</comment>
<proteinExistence type="predicted"/>
<dbReference type="Proteomes" id="UP000317650">
    <property type="component" value="Chromosome 4"/>
</dbReference>
<reference evidence="1 2" key="1">
    <citation type="journal article" date="2019" name="Nat. Plants">
        <title>Genome sequencing of Musa balbisiana reveals subgenome evolution and function divergence in polyploid bananas.</title>
        <authorList>
            <person name="Yao X."/>
        </authorList>
    </citation>
    <scope>NUCLEOTIDE SEQUENCE [LARGE SCALE GENOMIC DNA]</scope>
    <source>
        <strain evidence="2">cv. DH-PKW</strain>
        <tissue evidence="1">Leaves</tissue>
    </source>
</reference>
<evidence type="ECO:0000313" key="1">
    <source>
        <dbReference type="EMBL" id="THU74448.1"/>
    </source>
</evidence>
<organism evidence="1 2">
    <name type="scientific">Musa balbisiana</name>
    <name type="common">Banana</name>
    <dbReference type="NCBI Taxonomy" id="52838"/>
    <lineage>
        <taxon>Eukaryota</taxon>
        <taxon>Viridiplantae</taxon>
        <taxon>Streptophyta</taxon>
        <taxon>Embryophyta</taxon>
        <taxon>Tracheophyta</taxon>
        <taxon>Spermatophyta</taxon>
        <taxon>Magnoliopsida</taxon>
        <taxon>Liliopsida</taxon>
        <taxon>Zingiberales</taxon>
        <taxon>Musaceae</taxon>
        <taxon>Musa</taxon>
    </lineage>
</organism>
<name>A0A4S8KH29_MUSBA</name>
<protein>
    <submittedName>
        <fullName evidence="1">Uncharacterized protein</fullName>
    </submittedName>
</protein>